<dbReference type="PANTHER" id="PTHR47718">
    <property type="entry name" value="OS01G0519700 PROTEIN"/>
    <property type="match status" value="1"/>
</dbReference>
<keyword evidence="4" id="KW-1185">Reference proteome</keyword>
<sequence length="446" mass="49121">MDDFYERLLGMSFDQSNDAITKCRDLAREHGFTVKQETSSNKNVYLYCSREGVPDSVKNNKEIKRKRLSMRCDCKWRITLYQQESKLWIFRKAMNPASMVHNHPLTSPDDIRQPWPAAVFDRISYYANQRNLTTSETRERIKEDFPDLVWDERRFYNRLTEERKQIRLRDSETRVFSTMDLAARVASLASADPSLSYKVNSSLENVLVEICEQLRIDPAGASARVVTSPPSSAGGGMSGGSSMGGMATAMSVTSPTSASSSCCPSSSSSSNSPLTTSDYVVTYPGCVISVKTTPNQKGRPSSVSSPTVDANYGLGLGMSPLNDRKRSLSEECFTRHELGGPGGPTSFGSAMSATHMMSHLDMSSSNVPPQATMFKATSKVMAKDISTTHIISKDTAHISKDTAHISKDMVKLIKDTTPISKDTDMLAIAKATMDKIMATSTRAHIF</sequence>
<protein>
    <recommendedName>
        <fullName evidence="2">FAR1 domain-containing protein</fullName>
    </recommendedName>
</protein>
<feature type="compositionally biased region" description="Low complexity" evidence="1">
    <location>
        <begin position="244"/>
        <end position="274"/>
    </location>
</feature>
<reference evidence="3" key="1">
    <citation type="journal article" date="2020" name="Fungal Divers.">
        <title>Resolving the Mortierellaceae phylogeny through synthesis of multi-gene phylogenetics and phylogenomics.</title>
        <authorList>
            <person name="Vandepol N."/>
            <person name="Liber J."/>
            <person name="Desiro A."/>
            <person name="Na H."/>
            <person name="Kennedy M."/>
            <person name="Barry K."/>
            <person name="Grigoriev I.V."/>
            <person name="Miller A.N."/>
            <person name="O'Donnell K."/>
            <person name="Stajich J.E."/>
            <person name="Bonito G."/>
        </authorList>
    </citation>
    <scope>NUCLEOTIDE SEQUENCE</scope>
    <source>
        <strain evidence="3">NVP1</strain>
    </source>
</reference>
<evidence type="ECO:0000313" key="3">
    <source>
        <dbReference type="EMBL" id="KAF9335600.1"/>
    </source>
</evidence>
<evidence type="ECO:0000259" key="2">
    <source>
        <dbReference type="Pfam" id="PF03101"/>
    </source>
</evidence>
<organism evidence="3 4">
    <name type="scientific">Podila minutissima</name>
    <dbReference type="NCBI Taxonomy" id="64525"/>
    <lineage>
        <taxon>Eukaryota</taxon>
        <taxon>Fungi</taxon>
        <taxon>Fungi incertae sedis</taxon>
        <taxon>Mucoromycota</taxon>
        <taxon>Mortierellomycotina</taxon>
        <taxon>Mortierellomycetes</taxon>
        <taxon>Mortierellales</taxon>
        <taxon>Mortierellaceae</taxon>
        <taxon>Podila</taxon>
    </lineage>
</organism>
<name>A0A9P5SUH3_9FUNG</name>
<comment type="caution">
    <text evidence="3">The sequence shown here is derived from an EMBL/GenBank/DDBJ whole genome shotgun (WGS) entry which is preliminary data.</text>
</comment>
<dbReference type="Pfam" id="PF03101">
    <property type="entry name" value="FAR1"/>
    <property type="match status" value="1"/>
</dbReference>
<proteinExistence type="predicted"/>
<evidence type="ECO:0000313" key="4">
    <source>
        <dbReference type="Proteomes" id="UP000696485"/>
    </source>
</evidence>
<gene>
    <name evidence="3" type="ORF">BG006_011113</name>
</gene>
<feature type="region of interest" description="Disordered" evidence="1">
    <location>
        <begin position="222"/>
        <end position="274"/>
    </location>
</feature>
<accession>A0A9P5SUH3</accession>
<dbReference type="AlphaFoldDB" id="A0A9P5SUH3"/>
<dbReference type="EMBL" id="JAAAUY010000093">
    <property type="protein sequence ID" value="KAF9335600.1"/>
    <property type="molecule type" value="Genomic_DNA"/>
</dbReference>
<dbReference type="InterPro" id="IPR004330">
    <property type="entry name" value="FAR1_DNA_bnd_dom"/>
</dbReference>
<feature type="compositionally biased region" description="Gly residues" evidence="1">
    <location>
        <begin position="233"/>
        <end position="243"/>
    </location>
</feature>
<feature type="domain" description="FAR1" evidence="2">
    <location>
        <begin position="27"/>
        <end position="106"/>
    </location>
</feature>
<dbReference type="Proteomes" id="UP000696485">
    <property type="component" value="Unassembled WGS sequence"/>
</dbReference>
<evidence type="ECO:0000256" key="1">
    <source>
        <dbReference type="SAM" id="MobiDB-lite"/>
    </source>
</evidence>